<dbReference type="GO" id="GO:0003964">
    <property type="term" value="F:RNA-directed DNA polymerase activity"/>
    <property type="evidence" value="ECO:0007669"/>
    <property type="project" value="UniProtKB-KW"/>
</dbReference>
<keyword evidence="1" id="KW-0808">Transferase</keyword>
<evidence type="ECO:0000259" key="7">
    <source>
        <dbReference type="PROSITE" id="PS50994"/>
    </source>
</evidence>
<feature type="domain" description="Integrase catalytic" evidence="7">
    <location>
        <begin position="237"/>
        <end position="400"/>
    </location>
</feature>
<dbReference type="SUPFAM" id="SSF53098">
    <property type="entry name" value="Ribonuclease H-like"/>
    <property type="match status" value="1"/>
</dbReference>
<proteinExistence type="predicted"/>
<dbReference type="Gene3D" id="3.30.420.10">
    <property type="entry name" value="Ribonuclease H-like superfamily/Ribonuclease H"/>
    <property type="match status" value="1"/>
</dbReference>
<dbReference type="Pfam" id="PF17917">
    <property type="entry name" value="RT_RNaseH"/>
    <property type="match status" value="1"/>
</dbReference>
<dbReference type="Gramene" id="C.cajan_06522.t">
    <property type="protein sequence ID" value="C.cajan_06522.t"/>
    <property type="gene ID" value="C.cajan_06522"/>
</dbReference>
<dbReference type="Proteomes" id="UP000075243">
    <property type="component" value="Chromosome 2"/>
</dbReference>
<evidence type="ECO:0000313" key="8">
    <source>
        <dbReference type="EMBL" id="KYP74042.1"/>
    </source>
</evidence>
<dbReference type="GO" id="GO:0004519">
    <property type="term" value="F:endonuclease activity"/>
    <property type="evidence" value="ECO:0007669"/>
    <property type="project" value="UniProtKB-KW"/>
</dbReference>
<evidence type="ECO:0000256" key="2">
    <source>
        <dbReference type="ARBA" id="ARBA00022695"/>
    </source>
</evidence>
<protein>
    <submittedName>
        <fullName evidence="8">Retrotransposable element Tf2</fullName>
    </submittedName>
</protein>
<dbReference type="SUPFAM" id="SSF56672">
    <property type="entry name" value="DNA/RNA polymerases"/>
    <property type="match status" value="1"/>
</dbReference>
<accession>A0A151U3Z4</accession>
<gene>
    <name evidence="8" type="ORF">KK1_006710</name>
</gene>
<dbReference type="GO" id="GO:0003676">
    <property type="term" value="F:nucleic acid binding"/>
    <property type="evidence" value="ECO:0007669"/>
    <property type="project" value="InterPro"/>
</dbReference>
<keyword evidence="2" id="KW-0548">Nucleotidyltransferase</keyword>
<organism evidence="8 9">
    <name type="scientific">Cajanus cajan</name>
    <name type="common">Pigeon pea</name>
    <name type="synonym">Cajanus indicus</name>
    <dbReference type="NCBI Taxonomy" id="3821"/>
    <lineage>
        <taxon>Eukaryota</taxon>
        <taxon>Viridiplantae</taxon>
        <taxon>Streptophyta</taxon>
        <taxon>Embryophyta</taxon>
        <taxon>Tracheophyta</taxon>
        <taxon>Spermatophyta</taxon>
        <taxon>Magnoliopsida</taxon>
        <taxon>eudicotyledons</taxon>
        <taxon>Gunneridae</taxon>
        <taxon>Pentapetalae</taxon>
        <taxon>rosids</taxon>
        <taxon>fabids</taxon>
        <taxon>Fabales</taxon>
        <taxon>Fabaceae</taxon>
        <taxon>Papilionoideae</taxon>
        <taxon>50 kb inversion clade</taxon>
        <taxon>NPAAA clade</taxon>
        <taxon>indigoferoid/millettioid clade</taxon>
        <taxon>Phaseoleae</taxon>
        <taxon>Cajanus</taxon>
    </lineage>
</organism>
<dbReference type="PANTHER" id="PTHR37984:SF5">
    <property type="entry name" value="PROTEIN NYNRIN-LIKE"/>
    <property type="match status" value="1"/>
</dbReference>
<dbReference type="Gene3D" id="1.10.340.70">
    <property type="match status" value="1"/>
</dbReference>
<dbReference type="AlphaFoldDB" id="A0A151U3Z4"/>
<reference evidence="8 9" key="1">
    <citation type="journal article" date="2012" name="Nat. Biotechnol.">
        <title>Draft genome sequence of pigeonpea (Cajanus cajan), an orphan legume crop of resource-poor farmers.</title>
        <authorList>
            <person name="Varshney R.K."/>
            <person name="Chen W."/>
            <person name="Li Y."/>
            <person name="Bharti A.K."/>
            <person name="Saxena R.K."/>
            <person name="Schlueter J.A."/>
            <person name="Donoghue M.T."/>
            <person name="Azam S."/>
            <person name="Fan G."/>
            <person name="Whaley A.M."/>
            <person name="Farmer A.D."/>
            <person name="Sheridan J."/>
            <person name="Iwata A."/>
            <person name="Tuteja R."/>
            <person name="Penmetsa R.V."/>
            <person name="Wu W."/>
            <person name="Upadhyaya H.D."/>
            <person name="Yang S.P."/>
            <person name="Shah T."/>
            <person name="Saxena K.B."/>
            <person name="Michael T."/>
            <person name="McCombie W.R."/>
            <person name="Yang B."/>
            <person name="Zhang G."/>
            <person name="Yang H."/>
            <person name="Wang J."/>
            <person name="Spillane C."/>
            <person name="Cook D.R."/>
            <person name="May G.D."/>
            <person name="Xu X."/>
            <person name="Jackson S.A."/>
        </authorList>
    </citation>
    <scope>NUCLEOTIDE SEQUENCE [LARGE SCALE GENOMIC DNA]</scope>
    <source>
        <strain evidence="9">cv. Asha</strain>
    </source>
</reference>
<dbReference type="CDD" id="cd09274">
    <property type="entry name" value="RNase_HI_RT_Ty3"/>
    <property type="match status" value="1"/>
</dbReference>
<keyword evidence="6" id="KW-0695">RNA-directed DNA polymerase</keyword>
<name>A0A151U3Z4_CAJCA</name>
<dbReference type="EMBL" id="CM003604">
    <property type="protein sequence ID" value="KYP74042.1"/>
    <property type="molecule type" value="Genomic_DNA"/>
</dbReference>
<evidence type="ECO:0000256" key="6">
    <source>
        <dbReference type="ARBA" id="ARBA00022918"/>
    </source>
</evidence>
<keyword evidence="9" id="KW-1185">Reference proteome</keyword>
<dbReference type="Pfam" id="PF17921">
    <property type="entry name" value="Integrase_H2C2"/>
    <property type="match status" value="1"/>
</dbReference>
<dbReference type="PANTHER" id="PTHR37984">
    <property type="entry name" value="PROTEIN CBG26694"/>
    <property type="match status" value="1"/>
</dbReference>
<dbReference type="InterPro" id="IPR036397">
    <property type="entry name" value="RNaseH_sf"/>
</dbReference>
<dbReference type="InterPro" id="IPR041373">
    <property type="entry name" value="RT_RNaseH"/>
</dbReference>
<dbReference type="PROSITE" id="PS50994">
    <property type="entry name" value="INTEGRASE"/>
    <property type="match status" value="1"/>
</dbReference>
<evidence type="ECO:0000313" key="9">
    <source>
        <dbReference type="Proteomes" id="UP000075243"/>
    </source>
</evidence>
<dbReference type="GO" id="GO:0016787">
    <property type="term" value="F:hydrolase activity"/>
    <property type="evidence" value="ECO:0007669"/>
    <property type="project" value="UniProtKB-KW"/>
</dbReference>
<dbReference type="InterPro" id="IPR050951">
    <property type="entry name" value="Retrovirus_Pol_polyprotein"/>
</dbReference>
<evidence type="ECO:0000256" key="3">
    <source>
        <dbReference type="ARBA" id="ARBA00022722"/>
    </source>
</evidence>
<evidence type="ECO:0000256" key="5">
    <source>
        <dbReference type="ARBA" id="ARBA00022801"/>
    </source>
</evidence>
<dbReference type="OMA" id="KMEIPEW"/>
<keyword evidence="5" id="KW-0378">Hydrolase</keyword>
<sequence>MQNRKVVAYASRQLKNHERNYPTHDLELAVVVFALKIWRHYLYGARFNVFSDHKSLKYLFDQKELNMRQRRWMEFLKDYDFQSMYHPGKANVVADVLSRKSIHMSAQDHISCGMITITSEFLRQVGLKKLQDVELVKLLGLLGTEKALGFELGGDGILRFKGRICLPQDAELKTAVLEEDHKSRLSIHPGMTKMYQDLKKTFWWSGMKREIAEYVAACLTYQKVKVEHQKSSGLMQKMEIPEWKWDSITMDFIVGLPRSAKNSDAIWVIVDRLTKCAHFLPVNIKWSSEKLTQLYLREIVRLHGVPSSIILDRDPRFTSRFWQSLHQALGTKLKLSSAYHPQADGQSERIIQSLEDLLRACVLDHLESWEEVLSLVEFTYNNSFHASIGMVPFEALYGRRCRTPLCWYQDGESVVVGPELILQTTKKVKLIQERMKTAQSRQKSYADKRRKPLEFAEGEHVFLKVTPTSGVGRAL</sequence>
<dbReference type="GO" id="GO:0015074">
    <property type="term" value="P:DNA integration"/>
    <property type="evidence" value="ECO:0007669"/>
    <property type="project" value="InterPro"/>
</dbReference>
<dbReference type="InterPro" id="IPR041588">
    <property type="entry name" value="Integrase_H2C2"/>
</dbReference>
<dbReference type="InterPro" id="IPR043502">
    <property type="entry name" value="DNA/RNA_pol_sf"/>
</dbReference>
<evidence type="ECO:0000256" key="4">
    <source>
        <dbReference type="ARBA" id="ARBA00022759"/>
    </source>
</evidence>
<keyword evidence="4" id="KW-0255">Endonuclease</keyword>
<dbReference type="InterPro" id="IPR001584">
    <property type="entry name" value="Integrase_cat-core"/>
</dbReference>
<dbReference type="InterPro" id="IPR012337">
    <property type="entry name" value="RNaseH-like_sf"/>
</dbReference>
<evidence type="ECO:0000256" key="1">
    <source>
        <dbReference type="ARBA" id="ARBA00022679"/>
    </source>
</evidence>
<keyword evidence="3" id="KW-0540">Nuclease</keyword>